<dbReference type="InterPro" id="IPR036737">
    <property type="entry name" value="OmpA-like_sf"/>
</dbReference>
<accession>A0A1M4UI25</accession>
<dbReference type="GO" id="GO:0009279">
    <property type="term" value="C:cell outer membrane"/>
    <property type="evidence" value="ECO:0007669"/>
    <property type="project" value="UniProtKB-SubCell"/>
</dbReference>
<dbReference type="Proteomes" id="UP000184518">
    <property type="component" value="Unassembled WGS sequence"/>
</dbReference>
<dbReference type="PRINTS" id="PR01021">
    <property type="entry name" value="OMPADOMAIN"/>
</dbReference>
<dbReference type="PANTHER" id="PTHR30329:SF21">
    <property type="entry name" value="LIPOPROTEIN YIAD-RELATED"/>
    <property type="match status" value="1"/>
</dbReference>
<protein>
    <submittedName>
        <fullName evidence="6">OmpA family protein</fullName>
    </submittedName>
</protein>
<evidence type="ECO:0000256" key="2">
    <source>
        <dbReference type="ARBA" id="ARBA00023136"/>
    </source>
</evidence>
<dbReference type="InterPro" id="IPR050330">
    <property type="entry name" value="Bact_OuterMem_StrucFunc"/>
</dbReference>
<dbReference type="RefSeq" id="WP_072953036.1">
    <property type="nucleotide sequence ID" value="NZ_FQUT01000001.1"/>
</dbReference>
<sequence length="274" mass="31466">MKTFLVFLLFFFFVKFDAQMLTSVYFEYDSYKLNKVSQKKLDSLAQLKSNLKFRIFGNCDISGSSEYNKKLSENRAHTVNNYLQKKIGNNIKLESVVGLGKEKQINDNSSEELRGKNRRVDIFIDHILDSGEIKSGKSFASFFSMKVSEMKVGDVFSLPDVNFVGGRHVWLPKGDKMLIHLANILKDNPNVVVELQGHICCDYDNFDGEDLDLKTFNLSFTRANAIKEFLIKQGIDSKRIEATGQGHLNPVVYPERKEEDFIKNRRVEIVLLKK</sequence>
<dbReference type="SUPFAM" id="SSF103088">
    <property type="entry name" value="OmpA-like"/>
    <property type="match status" value="2"/>
</dbReference>
<dbReference type="PROSITE" id="PS51123">
    <property type="entry name" value="OMPA_2"/>
    <property type="match status" value="2"/>
</dbReference>
<keyword evidence="3" id="KW-0998">Cell outer membrane</keyword>
<dbReference type="CDD" id="cd07185">
    <property type="entry name" value="OmpA_C-like"/>
    <property type="match status" value="2"/>
</dbReference>
<dbReference type="InterPro" id="IPR006664">
    <property type="entry name" value="OMP_bac"/>
</dbReference>
<dbReference type="STRING" id="1416778.SAMN05443633_101510"/>
<reference evidence="7" key="1">
    <citation type="submission" date="2016-11" db="EMBL/GenBank/DDBJ databases">
        <authorList>
            <person name="Varghese N."/>
            <person name="Submissions S."/>
        </authorList>
    </citation>
    <scope>NUCLEOTIDE SEQUENCE [LARGE SCALE GENOMIC DNA]</scope>
    <source>
        <strain evidence="7">DSM 27619</strain>
    </source>
</reference>
<comment type="subcellular location">
    <subcellularLocation>
        <location evidence="1">Cell outer membrane</location>
    </subcellularLocation>
</comment>
<dbReference type="AlphaFoldDB" id="A0A1M4UI25"/>
<dbReference type="InterPro" id="IPR006665">
    <property type="entry name" value="OmpA-like"/>
</dbReference>
<dbReference type="Pfam" id="PF00691">
    <property type="entry name" value="OmpA"/>
    <property type="match status" value="2"/>
</dbReference>
<evidence type="ECO:0000313" key="7">
    <source>
        <dbReference type="Proteomes" id="UP000184518"/>
    </source>
</evidence>
<evidence type="ECO:0000313" key="6">
    <source>
        <dbReference type="EMBL" id="SHE56315.1"/>
    </source>
</evidence>
<keyword evidence="7" id="KW-1185">Reference proteome</keyword>
<proteinExistence type="predicted"/>
<evidence type="ECO:0000256" key="3">
    <source>
        <dbReference type="ARBA" id="ARBA00023237"/>
    </source>
</evidence>
<dbReference type="PANTHER" id="PTHR30329">
    <property type="entry name" value="STATOR ELEMENT OF FLAGELLAR MOTOR COMPLEX"/>
    <property type="match status" value="1"/>
</dbReference>
<dbReference type="OrthoDB" id="9782229at2"/>
<dbReference type="EMBL" id="FQUT01000001">
    <property type="protein sequence ID" value="SHE56315.1"/>
    <property type="molecule type" value="Genomic_DNA"/>
</dbReference>
<name>A0A1M4UI25_9FLAO</name>
<keyword evidence="2 4" id="KW-0472">Membrane</keyword>
<dbReference type="Gene3D" id="3.30.1330.60">
    <property type="entry name" value="OmpA-like domain"/>
    <property type="match status" value="2"/>
</dbReference>
<evidence type="ECO:0000256" key="1">
    <source>
        <dbReference type="ARBA" id="ARBA00004442"/>
    </source>
</evidence>
<gene>
    <name evidence="6" type="ORF">SAMN05443633_101510</name>
</gene>
<evidence type="ECO:0000259" key="5">
    <source>
        <dbReference type="PROSITE" id="PS51123"/>
    </source>
</evidence>
<evidence type="ECO:0000256" key="4">
    <source>
        <dbReference type="PROSITE-ProRule" id="PRU00473"/>
    </source>
</evidence>
<feature type="domain" description="OmpA-like" evidence="5">
    <location>
        <begin position="13"/>
        <end position="128"/>
    </location>
</feature>
<organism evidence="6 7">
    <name type="scientific">Chryseobacterium arachidis</name>
    <dbReference type="NCBI Taxonomy" id="1416778"/>
    <lineage>
        <taxon>Bacteria</taxon>
        <taxon>Pseudomonadati</taxon>
        <taxon>Bacteroidota</taxon>
        <taxon>Flavobacteriia</taxon>
        <taxon>Flavobacteriales</taxon>
        <taxon>Weeksellaceae</taxon>
        <taxon>Chryseobacterium group</taxon>
        <taxon>Chryseobacterium</taxon>
    </lineage>
</organism>
<feature type="domain" description="OmpA-like" evidence="5">
    <location>
        <begin position="150"/>
        <end position="274"/>
    </location>
</feature>